<keyword evidence="4" id="KW-0479">Metal-binding</keyword>
<dbReference type="PANTHER" id="PTHR11733:SF228">
    <property type="entry name" value="PROTEIN GONE EARLY"/>
    <property type="match status" value="1"/>
</dbReference>
<comment type="caution">
    <text evidence="10">The sequence shown here is derived from an EMBL/GenBank/DDBJ whole genome shotgun (WGS) entry which is preliminary data.</text>
</comment>
<dbReference type="InterPro" id="IPR000718">
    <property type="entry name" value="Peptidase_M13"/>
</dbReference>
<keyword evidence="11" id="KW-1185">Reference proteome</keyword>
<dbReference type="InterPro" id="IPR008753">
    <property type="entry name" value="Peptidase_M13_N"/>
</dbReference>
<organism evidence="10 11">
    <name type="scientific">Penaeus vannamei</name>
    <name type="common">Whiteleg shrimp</name>
    <name type="synonym">Litopenaeus vannamei</name>
    <dbReference type="NCBI Taxonomy" id="6689"/>
    <lineage>
        <taxon>Eukaryota</taxon>
        <taxon>Metazoa</taxon>
        <taxon>Ecdysozoa</taxon>
        <taxon>Arthropoda</taxon>
        <taxon>Crustacea</taxon>
        <taxon>Multicrustacea</taxon>
        <taxon>Malacostraca</taxon>
        <taxon>Eumalacostraca</taxon>
        <taxon>Eucarida</taxon>
        <taxon>Decapoda</taxon>
        <taxon>Dendrobranchiata</taxon>
        <taxon>Penaeoidea</taxon>
        <taxon>Penaeidae</taxon>
        <taxon>Penaeus</taxon>
    </lineage>
</organism>
<evidence type="ECO:0000256" key="2">
    <source>
        <dbReference type="ARBA" id="ARBA00007357"/>
    </source>
</evidence>
<dbReference type="GO" id="GO:0046872">
    <property type="term" value="F:metal ion binding"/>
    <property type="evidence" value="ECO:0007669"/>
    <property type="project" value="UniProtKB-KW"/>
</dbReference>
<dbReference type="InterPro" id="IPR042089">
    <property type="entry name" value="Peptidase_M13_dom_2"/>
</dbReference>
<feature type="domain" description="Peptidase M13 C-terminal" evidence="8">
    <location>
        <begin position="300"/>
        <end position="360"/>
    </location>
</feature>
<dbReference type="GO" id="GO:0004222">
    <property type="term" value="F:metalloendopeptidase activity"/>
    <property type="evidence" value="ECO:0007669"/>
    <property type="project" value="InterPro"/>
</dbReference>
<evidence type="ECO:0000256" key="1">
    <source>
        <dbReference type="ARBA" id="ARBA00001947"/>
    </source>
</evidence>
<dbReference type="InterPro" id="IPR018497">
    <property type="entry name" value="Peptidase_M13_C"/>
</dbReference>
<evidence type="ECO:0000313" key="10">
    <source>
        <dbReference type="EMBL" id="ROT84496.1"/>
    </source>
</evidence>
<dbReference type="PANTHER" id="PTHR11733">
    <property type="entry name" value="ZINC METALLOPROTEASE FAMILY M13 NEPRILYSIN-RELATED"/>
    <property type="match status" value="1"/>
</dbReference>
<dbReference type="Pfam" id="PF01431">
    <property type="entry name" value="Peptidase_M13"/>
    <property type="match status" value="1"/>
</dbReference>
<accession>A0A423U714</accession>
<proteinExistence type="inferred from homology"/>
<dbReference type="Pfam" id="PF05649">
    <property type="entry name" value="Peptidase_M13_N"/>
    <property type="match status" value="1"/>
</dbReference>
<dbReference type="OrthoDB" id="7867452at2759"/>
<dbReference type="Gene3D" id="1.10.1380.10">
    <property type="entry name" value="Neutral endopeptidase , domain2"/>
    <property type="match status" value="1"/>
</dbReference>
<dbReference type="InterPro" id="IPR024079">
    <property type="entry name" value="MetalloPept_cat_dom_sf"/>
</dbReference>
<feature type="domain" description="Peptidase M13 N-terminal" evidence="9">
    <location>
        <begin position="4"/>
        <end position="238"/>
    </location>
</feature>
<evidence type="ECO:0000256" key="5">
    <source>
        <dbReference type="ARBA" id="ARBA00022801"/>
    </source>
</evidence>
<dbReference type="AlphaFoldDB" id="A0A423U714"/>
<comment type="cofactor">
    <cofactor evidence="1">
        <name>Zn(2+)</name>
        <dbReference type="ChEBI" id="CHEBI:29105"/>
    </cofactor>
</comment>
<dbReference type="GO" id="GO:0016485">
    <property type="term" value="P:protein processing"/>
    <property type="evidence" value="ECO:0007669"/>
    <property type="project" value="TreeGrafter"/>
</dbReference>
<reference evidence="10 11" key="2">
    <citation type="submission" date="2019-01" db="EMBL/GenBank/DDBJ databases">
        <title>The decoding of complex shrimp genome reveals the adaptation for benthos swimmer, frequently molting mechanism and breeding impact on genome.</title>
        <authorList>
            <person name="Sun Y."/>
            <person name="Gao Y."/>
            <person name="Yu Y."/>
        </authorList>
    </citation>
    <scope>NUCLEOTIDE SEQUENCE [LARGE SCALE GENOMIC DNA]</scope>
    <source>
        <tissue evidence="10">Muscle</tissue>
    </source>
</reference>
<evidence type="ECO:0008006" key="12">
    <source>
        <dbReference type="Google" id="ProtNLM"/>
    </source>
</evidence>
<dbReference type="PROSITE" id="PS51885">
    <property type="entry name" value="NEPRILYSIN"/>
    <property type="match status" value="1"/>
</dbReference>
<dbReference type="SUPFAM" id="SSF55486">
    <property type="entry name" value="Metalloproteases ('zincins'), catalytic domain"/>
    <property type="match status" value="1"/>
</dbReference>
<protein>
    <recommendedName>
        <fullName evidence="12">Peptidase M13 N-terminal domain-containing protein</fullName>
    </recommendedName>
</protein>
<keyword evidence="7" id="KW-0482">Metalloprotease</keyword>
<dbReference type="GO" id="GO:0005886">
    <property type="term" value="C:plasma membrane"/>
    <property type="evidence" value="ECO:0007669"/>
    <property type="project" value="TreeGrafter"/>
</dbReference>
<evidence type="ECO:0000256" key="7">
    <source>
        <dbReference type="ARBA" id="ARBA00023049"/>
    </source>
</evidence>
<evidence type="ECO:0000256" key="4">
    <source>
        <dbReference type="ARBA" id="ARBA00022723"/>
    </source>
</evidence>
<gene>
    <name evidence="10" type="ORF">C7M84_022311</name>
</gene>
<keyword evidence="3" id="KW-0645">Protease</keyword>
<evidence type="ECO:0000259" key="9">
    <source>
        <dbReference type="Pfam" id="PF05649"/>
    </source>
</evidence>
<sequence length="366" mass="42469">MPNNSVEQAYKQYIKDTVKLFDASGPDALEFAALLYHYESRIAEITPSESVLRDPLSSNHLISVGELSQIARSVPWLDLLRTIFPNSKLDHRTDVLVVSREYFSDLSELISTTDRSLLNNYLIFSFVTAFMPYLSADNKRVLDLYHREFTGVQEPMERWEFCIQTTNKFFSFGLGSLYERSPARLRVRQRNDYVLHKIFNQIRYTFANNLANSRWYPLEVKAQLTSKLNNMTLAVGYPNRLLDLGVINAYYEDYTIFIKDFFQNLQDSIRNAQRQLEMKLIEPMPESKWMDALSEESVSYIHEANKIVIPPHLLNPPLFHRNYPMAMLYGSLGVQIARAMLRAVDSVGLAWNSRGQLTSRSIYTNR</sequence>
<keyword evidence="5" id="KW-0378">Hydrolase</keyword>
<evidence type="ECO:0000256" key="6">
    <source>
        <dbReference type="ARBA" id="ARBA00022833"/>
    </source>
</evidence>
<evidence type="ECO:0000313" key="11">
    <source>
        <dbReference type="Proteomes" id="UP000283509"/>
    </source>
</evidence>
<comment type="similarity">
    <text evidence="2">Belongs to the peptidase M13 family.</text>
</comment>
<reference evidence="10 11" key="1">
    <citation type="submission" date="2018-04" db="EMBL/GenBank/DDBJ databases">
        <authorList>
            <person name="Zhang X."/>
            <person name="Yuan J."/>
            <person name="Li F."/>
            <person name="Xiang J."/>
        </authorList>
    </citation>
    <scope>NUCLEOTIDE SEQUENCE [LARGE SCALE GENOMIC DNA]</scope>
    <source>
        <tissue evidence="10">Muscle</tissue>
    </source>
</reference>
<evidence type="ECO:0000256" key="3">
    <source>
        <dbReference type="ARBA" id="ARBA00022670"/>
    </source>
</evidence>
<keyword evidence="6" id="KW-0862">Zinc</keyword>
<dbReference type="Gene3D" id="3.40.390.10">
    <property type="entry name" value="Collagenase (Catalytic Domain)"/>
    <property type="match status" value="1"/>
</dbReference>
<dbReference type="EMBL" id="QCYY01000533">
    <property type="protein sequence ID" value="ROT84496.1"/>
    <property type="molecule type" value="Genomic_DNA"/>
</dbReference>
<dbReference type="Proteomes" id="UP000283509">
    <property type="component" value="Unassembled WGS sequence"/>
</dbReference>
<evidence type="ECO:0000259" key="8">
    <source>
        <dbReference type="Pfam" id="PF01431"/>
    </source>
</evidence>
<name>A0A423U714_PENVA</name>
<dbReference type="STRING" id="6689.A0A423U714"/>